<dbReference type="Pfam" id="PF00561">
    <property type="entry name" value="Abhydrolase_1"/>
    <property type="match status" value="1"/>
</dbReference>
<dbReference type="RefSeq" id="WP_046190817.1">
    <property type="nucleotide sequence ID" value="NZ_JACKUJ010000010.1"/>
</dbReference>
<comment type="similarity">
    <text evidence="2">Belongs to the AB hydrolase superfamily. FUS2 hydrolase family.</text>
</comment>
<sequence>MNRADVTFLSAGTPCAGWLYRPSDARGDVPCVIMAHGFALTRHDGLGDYAEALADAGYAVLAYDHRYLGDSQGVPRQRIRVSEQLEDRMAAIGFARTLEGIDPDQIILWGYSLSGGTAVEAASADQRVSGVILLCPFLDGRWRTVHGLRVDPGNTLWLTAQGLRDALVPVAAAPGGRAGVTFPGELEGFLSVASPGWRNEVHAGLALRLPLWRPVVRARKLNCPVLIQAGDRDITVSARAIERLSRRAPMETRKNYDVHHFAPFTGSASAQIIADQVHWLRALPRA</sequence>
<dbReference type="EMBL" id="LASW01000100">
    <property type="protein sequence ID" value="KKB97880.1"/>
    <property type="molecule type" value="Genomic_DNA"/>
</dbReference>
<dbReference type="Gene3D" id="3.40.50.1820">
    <property type="entry name" value="alpha/beta hydrolase"/>
    <property type="match status" value="1"/>
</dbReference>
<reference evidence="5 7" key="3">
    <citation type="submission" date="2016-12" db="EMBL/GenBank/DDBJ databases">
        <title>The new phylogeny of genus Mycobacterium.</title>
        <authorList>
            <person name="Tortoli E."/>
            <person name="Trovato A."/>
            <person name="Cirillo D.M."/>
        </authorList>
    </citation>
    <scope>NUCLEOTIDE SEQUENCE [LARGE SCALE GENOMIC DNA]</scope>
    <source>
        <strain evidence="5 7">DSM 44942</strain>
    </source>
</reference>
<dbReference type="Proteomes" id="UP000034416">
    <property type="component" value="Unassembled WGS sequence"/>
</dbReference>
<dbReference type="AlphaFoldDB" id="A0A0F5MSY9"/>
<keyword evidence="7" id="KW-1185">Reference proteome</keyword>
<dbReference type="PANTHER" id="PTHR22946">
    <property type="entry name" value="DIENELACTONE HYDROLASE DOMAIN-CONTAINING PROTEIN-RELATED"/>
    <property type="match status" value="1"/>
</dbReference>
<dbReference type="PATRIC" id="fig|342002.3.peg.2590"/>
<reference evidence="6" key="1">
    <citation type="submission" date="2015-04" db="EMBL/GenBank/DDBJ databases">
        <title>Genome sequence of Mycobacterium arupense GUC1.</title>
        <authorList>
            <person name="Greninger A.L."/>
            <person name="Cunningham G."/>
            <person name="Chiu C.Y."/>
            <person name="Miller S."/>
        </authorList>
    </citation>
    <scope>NUCLEOTIDE SEQUENCE [LARGE SCALE GENOMIC DNA]</scope>
    <source>
        <strain evidence="6">GUC1</strain>
    </source>
</reference>
<proteinExistence type="inferred from homology"/>
<evidence type="ECO:0000313" key="5">
    <source>
        <dbReference type="EMBL" id="OQZ94663.1"/>
    </source>
</evidence>
<dbReference type="GO" id="GO:0052689">
    <property type="term" value="F:carboxylic ester hydrolase activity"/>
    <property type="evidence" value="ECO:0007669"/>
    <property type="project" value="UniProtKB-ARBA"/>
</dbReference>
<feature type="domain" description="AB hydrolase-1" evidence="3">
    <location>
        <begin position="30"/>
        <end position="154"/>
    </location>
</feature>
<evidence type="ECO:0000313" key="6">
    <source>
        <dbReference type="Proteomes" id="UP000034416"/>
    </source>
</evidence>
<dbReference type="Proteomes" id="UP000192327">
    <property type="component" value="Unassembled WGS sequence"/>
</dbReference>
<dbReference type="PANTHER" id="PTHR22946:SF9">
    <property type="entry name" value="POLYKETIDE TRANSFERASE AF380"/>
    <property type="match status" value="1"/>
</dbReference>
<gene>
    <name evidence="5" type="ORF">BST15_15755</name>
    <name evidence="4" type="ORF">WR43_17190</name>
</gene>
<accession>A0A0F5MSY9</accession>
<comment type="caution">
    <text evidence="4">The sequence shown here is derived from an EMBL/GenBank/DDBJ whole genome shotgun (WGS) entry which is preliminary data.</text>
</comment>
<evidence type="ECO:0000259" key="3">
    <source>
        <dbReference type="Pfam" id="PF00561"/>
    </source>
</evidence>
<evidence type="ECO:0000256" key="1">
    <source>
        <dbReference type="ARBA" id="ARBA00022801"/>
    </source>
</evidence>
<dbReference type="InterPro" id="IPR029058">
    <property type="entry name" value="AB_hydrolase_fold"/>
</dbReference>
<keyword evidence="1 5" id="KW-0378">Hydrolase</keyword>
<protein>
    <submittedName>
        <fullName evidence="5">Alpha/beta hydrolase</fullName>
    </submittedName>
</protein>
<organism evidence="4 6">
    <name type="scientific">Mycolicibacter arupensis</name>
    <dbReference type="NCBI Taxonomy" id="342002"/>
    <lineage>
        <taxon>Bacteria</taxon>
        <taxon>Bacillati</taxon>
        <taxon>Actinomycetota</taxon>
        <taxon>Actinomycetes</taxon>
        <taxon>Mycobacteriales</taxon>
        <taxon>Mycobacteriaceae</taxon>
        <taxon>Mycolicibacter</taxon>
    </lineage>
</organism>
<name>A0A0F5MSY9_9MYCO</name>
<evidence type="ECO:0000256" key="2">
    <source>
        <dbReference type="ARBA" id="ARBA00038115"/>
    </source>
</evidence>
<dbReference type="EMBL" id="MVHH01000039">
    <property type="protein sequence ID" value="OQZ94663.1"/>
    <property type="molecule type" value="Genomic_DNA"/>
</dbReference>
<reference evidence="4" key="2">
    <citation type="submission" date="2015-04" db="EMBL/GenBank/DDBJ databases">
        <title>Genome sequence of Mycobacterium arupense strain GUC1.</title>
        <authorList>
            <person name="Greninger A.L."/>
            <person name="Cunningham G."/>
            <person name="Chiu C.Y."/>
            <person name="Miller S."/>
        </authorList>
    </citation>
    <scope>NUCLEOTIDE SEQUENCE</scope>
    <source>
        <strain evidence="4">GUC1</strain>
    </source>
</reference>
<dbReference type="SUPFAM" id="SSF53474">
    <property type="entry name" value="alpha/beta-Hydrolases"/>
    <property type="match status" value="1"/>
</dbReference>
<dbReference type="InterPro" id="IPR050261">
    <property type="entry name" value="FrsA_esterase"/>
</dbReference>
<evidence type="ECO:0000313" key="4">
    <source>
        <dbReference type="EMBL" id="KKB97880.1"/>
    </source>
</evidence>
<dbReference type="InterPro" id="IPR000073">
    <property type="entry name" value="AB_hydrolase_1"/>
</dbReference>
<dbReference type="OrthoDB" id="5902829at2"/>
<evidence type="ECO:0000313" key="7">
    <source>
        <dbReference type="Proteomes" id="UP000192327"/>
    </source>
</evidence>